<name>A0A518HDP1_9BACT</name>
<dbReference type="RefSeq" id="WP_145277854.1">
    <property type="nucleotide sequence ID" value="NZ_CP036426.1"/>
</dbReference>
<dbReference type="EMBL" id="CP036426">
    <property type="protein sequence ID" value="QDV38953.1"/>
    <property type="molecule type" value="Genomic_DNA"/>
</dbReference>
<dbReference type="KEGG" id="tpla:ElP_69130"/>
<protein>
    <submittedName>
        <fullName evidence="2">Uncharacterized protein</fullName>
    </submittedName>
</protein>
<accession>A0A518HDP1</accession>
<evidence type="ECO:0000313" key="3">
    <source>
        <dbReference type="Proteomes" id="UP000317835"/>
    </source>
</evidence>
<organism evidence="2 3">
    <name type="scientific">Tautonia plasticadhaerens</name>
    <dbReference type="NCBI Taxonomy" id="2527974"/>
    <lineage>
        <taxon>Bacteria</taxon>
        <taxon>Pseudomonadati</taxon>
        <taxon>Planctomycetota</taxon>
        <taxon>Planctomycetia</taxon>
        <taxon>Isosphaerales</taxon>
        <taxon>Isosphaeraceae</taxon>
        <taxon>Tautonia</taxon>
    </lineage>
</organism>
<keyword evidence="3" id="KW-1185">Reference proteome</keyword>
<dbReference type="OrthoDB" id="69722at2"/>
<gene>
    <name evidence="2" type="ORF">ElP_69130</name>
</gene>
<dbReference type="AlphaFoldDB" id="A0A518HDP1"/>
<feature type="compositionally biased region" description="Pro residues" evidence="1">
    <location>
        <begin position="280"/>
        <end position="321"/>
    </location>
</feature>
<dbReference type="Proteomes" id="UP000317835">
    <property type="component" value="Chromosome"/>
</dbReference>
<proteinExistence type="predicted"/>
<reference evidence="2 3" key="1">
    <citation type="submission" date="2019-02" db="EMBL/GenBank/DDBJ databases">
        <title>Deep-cultivation of Planctomycetes and their phenomic and genomic characterization uncovers novel biology.</title>
        <authorList>
            <person name="Wiegand S."/>
            <person name="Jogler M."/>
            <person name="Boedeker C."/>
            <person name="Pinto D."/>
            <person name="Vollmers J."/>
            <person name="Rivas-Marin E."/>
            <person name="Kohn T."/>
            <person name="Peeters S.H."/>
            <person name="Heuer A."/>
            <person name="Rast P."/>
            <person name="Oberbeckmann S."/>
            <person name="Bunk B."/>
            <person name="Jeske O."/>
            <person name="Meyerdierks A."/>
            <person name="Storesund J.E."/>
            <person name="Kallscheuer N."/>
            <person name="Luecker S."/>
            <person name="Lage O.M."/>
            <person name="Pohl T."/>
            <person name="Merkel B.J."/>
            <person name="Hornburger P."/>
            <person name="Mueller R.-W."/>
            <person name="Bruemmer F."/>
            <person name="Labrenz M."/>
            <person name="Spormann A.M."/>
            <person name="Op den Camp H."/>
            <person name="Overmann J."/>
            <person name="Amann R."/>
            <person name="Jetten M.S.M."/>
            <person name="Mascher T."/>
            <person name="Medema M.H."/>
            <person name="Devos D.P."/>
            <person name="Kaster A.-K."/>
            <person name="Ovreas L."/>
            <person name="Rohde M."/>
            <person name="Galperin M.Y."/>
            <person name="Jogler C."/>
        </authorList>
    </citation>
    <scope>NUCLEOTIDE SEQUENCE [LARGE SCALE GENOMIC DNA]</scope>
    <source>
        <strain evidence="2 3">ElP</strain>
    </source>
</reference>
<sequence length="372" mass="40784">MAATLTQSIANRLNALKSTGPRTAEGKARSSRNALRHGLSRLPILPGGDLASAIADRKERWRASYRPEGHAQEWRFDRLCAESVRLDFCEQWIRSLRAELADRALEAWDDDRAALVAEQAAALAVRPEVVQPRLLQSKHGVLWLIGRWDEVADSLRRCKGWKPETWDLAMDLLGLSRAARVGSGPWDLHPEDAGPGPGLDLVRRGVEALRDRLSDYLDDRDARARADAEHGLGPEESPEVRRLERYARDARLQVSRHLLELRRLQGEASSAPASRATPDAPRPVPAPAPPPRPVRAPAPRPPIPSTHPDPAPGPVDRPPSVPVAEAPAPRPAPPVSAAGPLSSMLRDRLSPGPSVPINRRARRAQLVASRRS</sequence>
<evidence type="ECO:0000256" key="1">
    <source>
        <dbReference type="SAM" id="MobiDB-lite"/>
    </source>
</evidence>
<feature type="region of interest" description="Disordered" evidence="1">
    <location>
        <begin position="265"/>
        <end position="372"/>
    </location>
</feature>
<evidence type="ECO:0000313" key="2">
    <source>
        <dbReference type="EMBL" id="QDV38953.1"/>
    </source>
</evidence>